<evidence type="ECO:0000256" key="4">
    <source>
        <dbReference type="ARBA" id="ARBA00022963"/>
    </source>
</evidence>
<dbReference type="Pfam" id="PF04916">
    <property type="entry name" value="Phospholip_B"/>
    <property type="match status" value="1"/>
</dbReference>
<keyword evidence="4 7" id="KW-0442">Lipid degradation</keyword>
<comment type="function">
    <text evidence="7">Putative phospholipase.</text>
</comment>
<dbReference type="InterPro" id="IPR007000">
    <property type="entry name" value="PLipase_B-like"/>
</dbReference>
<dbReference type="Gene3D" id="3.60.60.30">
    <property type="match status" value="1"/>
</dbReference>
<keyword evidence="8" id="KW-0812">Transmembrane</keyword>
<keyword evidence="6" id="KW-0325">Glycoprotein</keyword>
<evidence type="ECO:0000256" key="7">
    <source>
        <dbReference type="RuleBase" id="RU364138"/>
    </source>
</evidence>
<evidence type="ECO:0000256" key="6">
    <source>
        <dbReference type="ARBA" id="ARBA00023180"/>
    </source>
</evidence>
<gene>
    <name evidence="9" type="ORF">M9Y10_034789</name>
</gene>
<evidence type="ECO:0000313" key="9">
    <source>
        <dbReference type="EMBL" id="KAK8890030.1"/>
    </source>
</evidence>
<comment type="similarity">
    <text evidence="1 7">Belongs to the phospholipase B-like family.</text>
</comment>
<comment type="caution">
    <text evidence="9">The sequence shown here is derived from an EMBL/GenBank/DDBJ whole genome shotgun (WGS) entry which is preliminary data.</text>
</comment>
<sequence length="630" mass="72898">MFLVNLLALFFARAYCEDTHNTATCYYENDDVKILPGEINKKIGYAWATWDDKINSTGTSHIVIETTSNVSSTITSAKKIFCAGVVDGYLMQYRIWNRWLLQKDILNVSRSEPFSKIWTDWMQDNIDYTRKQIRENQNDPYWKSIGLVMSEFDGLLKGYKEAVKDNQVPDQDMSEMDFWILQSIGDIYDLQAIWEPHKVRDPFAFMECSGLVTILPDYSDVFFGHDTWSDYRKMSNTVKEYIFNGIDEWDNKRMEVTTKIGALPSSEDFWITSNGLLIQETTINNLDKNLQKEVDKSKNKLMTWIRNYHASWVSNSGSQWADEFLKQNSGTYNNQYIIVDAKKISPKTKPTKDLIWVTETMPGHAVKGDLTELFVEQGFFPSFNIPYFKEIFEVANYTLNANISNSSSYYQNPRFKIFERESPNVKDINSFRDLMRLNKYPEEEFSGDPGVQVFARYDLRETNPKAFGGLDTKITSAWRALNNMSFWGIWSPEYEKHDAWDFDSELNKGKFGNINHDGLPSKWKFGWLPFSGQNYSRCGAAPSKDECFKIESCGWCTYDTHCYVGSKQGPALGVECIAGWSMPVEEKKGALKIIIPVTVISFLFCFAIYGYNIYAYCKNKKQQEIYAQIN</sequence>
<dbReference type="PANTHER" id="PTHR12370:SF3">
    <property type="entry name" value="PHOSPHOLIPASE B-LIKE 2-RELATED"/>
    <property type="match status" value="1"/>
</dbReference>
<keyword evidence="10" id="KW-1185">Reference proteome</keyword>
<organism evidence="9 10">
    <name type="scientific">Tritrichomonas musculus</name>
    <dbReference type="NCBI Taxonomy" id="1915356"/>
    <lineage>
        <taxon>Eukaryota</taxon>
        <taxon>Metamonada</taxon>
        <taxon>Parabasalia</taxon>
        <taxon>Tritrichomonadida</taxon>
        <taxon>Tritrichomonadidae</taxon>
        <taxon>Tritrichomonas</taxon>
    </lineage>
</organism>
<feature type="transmembrane region" description="Helical" evidence="8">
    <location>
        <begin position="593"/>
        <end position="614"/>
    </location>
</feature>
<keyword evidence="2 7" id="KW-0732">Signal</keyword>
<evidence type="ECO:0000256" key="2">
    <source>
        <dbReference type="ARBA" id="ARBA00022729"/>
    </source>
</evidence>
<dbReference type="Proteomes" id="UP001470230">
    <property type="component" value="Unassembled WGS sequence"/>
</dbReference>
<evidence type="ECO:0000256" key="1">
    <source>
        <dbReference type="ARBA" id="ARBA00007835"/>
    </source>
</evidence>
<name>A0ABR2KJ61_9EUKA</name>
<keyword evidence="8" id="KW-1133">Transmembrane helix</keyword>
<keyword evidence="3 7" id="KW-0378">Hydrolase</keyword>
<evidence type="ECO:0000256" key="3">
    <source>
        <dbReference type="ARBA" id="ARBA00022801"/>
    </source>
</evidence>
<evidence type="ECO:0000256" key="8">
    <source>
        <dbReference type="SAM" id="Phobius"/>
    </source>
</evidence>
<keyword evidence="8" id="KW-0472">Membrane</keyword>
<accession>A0ABR2KJ61</accession>
<dbReference type="EMBL" id="JAPFFF010000005">
    <property type="protein sequence ID" value="KAK8890030.1"/>
    <property type="molecule type" value="Genomic_DNA"/>
</dbReference>
<reference evidence="9 10" key="1">
    <citation type="submission" date="2024-04" db="EMBL/GenBank/DDBJ databases">
        <title>Tritrichomonas musculus Genome.</title>
        <authorList>
            <person name="Alves-Ferreira E."/>
            <person name="Grigg M."/>
            <person name="Lorenzi H."/>
            <person name="Galac M."/>
        </authorList>
    </citation>
    <scope>NUCLEOTIDE SEQUENCE [LARGE SCALE GENOMIC DNA]</scope>
    <source>
        <strain evidence="9 10">EAF2021</strain>
    </source>
</reference>
<feature type="chain" id="PRO_5044956052" description="Phospholipase B-like" evidence="7">
    <location>
        <begin position="17"/>
        <end position="630"/>
    </location>
</feature>
<feature type="signal peptide" evidence="7">
    <location>
        <begin position="1"/>
        <end position="16"/>
    </location>
</feature>
<dbReference type="EC" id="3.1.1.-" evidence="7"/>
<dbReference type="PANTHER" id="PTHR12370">
    <property type="entry name" value="PHOSPHOLIPASE B-RELATED"/>
    <property type="match status" value="1"/>
</dbReference>
<keyword evidence="5 7" id="KW-0443">Lipid metabolism</keyword>
<evidence type="ECO:0000313" key="10">
    <source>
        <dbReference type="Proteomes" id="UP001470230"/>
    </source>
</evidence>
<protein>
    <recommendedName>
        <fullName evidence="7">Phospholipase B-like</fullName>
        <ecNumber evidence="7">3.1.1.-</ecNumber>
    </recommendedName>
</protein>
<proteinExistence type="inferred from homology"/>
<evidence type="ECO:0000256" key="5">
    <source>
        <dbReference type="ARBA" id="ARBA00023098"/>
    </source>
</evidence>